<keyword evidence="3" id="KW-1185">Reference proteome</keyword>
<dbReference type="Proteomes" id="UP000538292">
    <property type="component" value="Unassembled WGS sequence"/>
</dbReference>
<protein>
    <submittedName>
        <fullName evidence="2">DUF2269 family protein</fullName>
    </submittedName>
</protein>
<sequence length="149" mass="17065">MTAFGIVKFLHVVSVAFWLGGIALLAFFLRDAMMTKQIDQMNHVLERAQHWNLVMFVPTSVIVLLTGVIMMMTVDGHKPSWLLAKERFGSLFVILFILFVVFNGRKTLAKVKFKGFGDEKTVRILKYYIAFLIISLICMVILIFFVTVK</sequence>
<feature type="transmembrane region" description="Helical" evidence="1">
    <location>
        <begin position="50"/>
        <end position="72"/>
    </location>
</feature>
<accession>A0A7W2AT45</accession>
<reference evidence="2 3" key="1">
    <citation type="submission" date="2020-07" db="EMBL/GenBank/DDBJ databases">
        <title>Thermoactinomyces phylogeny.</title>
        <authorList>
            <person name="Dunlap C."/>
        </authorList>
    </citation>
    <scope>NUCLEOTIDE SEQUENCE [LARGE SCALE GENOMIC DNA]</scope>
    <source>
        <strain evidence="2 3">AMNI-1</strain>
    </source>
</reference>
<feature type="transmembrane region" description="Helical" evidence="1">
    <location>
        <begin position="87"/>
        <end position="104"/>
    </location>
</feature>
<feature type="transmembrane region" description="Helical" evidence="1">
    <location>
        <begin position="6"/>
        <end position="29"/>
    </location>
</feature>
<dbReference type="EMBL" id="JACEOL010000048">
    <property type="protein sequence ID" value="MBA4603350.1"/>
    <property type="molecule type" value="Genomic_DNA"/>
</dbReference>
<evidence type="ECO:0000313" key="2">
    <source>
        <dbReference type="EMBL" id="MBA4603350.1"/>
    </source>
</evidence>
<keyword evidence="1" id="KW-0472">Membrane</keyword>
<proteinExistence type="predicted"/>
<feature type="transmembrane region" description="Helical" evidence="1">
    <location>
        <begin position="125"/>
        <end position="146"/>
    </location>
</feature>
<gene>
    <name evidence="2" type="ORF">H2C83_13670</name>
</gene>
<name>A0A7W2AT45_9BACL</name>
<dbReference type="InterPro" id="IPR018729">
    <property type="entry name" value="DUF2269_transmembrane"/>
</dbReference>
<keyword evidence="1" id="KW-1133">Transmembrane helix</keyword>
<evidence type="ECO:0000313" key="3">
    <source>
        <dbReference type="Proteomes" id="UP000538292"/>
    </source>
</evidence>
<evidence type="ECO:0000256" key="1">
    <source>
        <dbReference type="SAM" id="Phobius"/>
    </source>
</evidence>
<dbReference type="RefSeq" id="WP_181741808.1">
    <property type="nucleotide sequence ID" value="NZ_JACEOL010000048.1"/>
</dbReference>
<organism evidence="2 3">
    <name type="scientific">Thermoactinomyces mirandus</name>
    <dbReference type="NCBI Taxonomy" id="2756294"/>
    <lineage>
        <taxon>Bacteria</taxon>
        <taxon>Bacillati</taxon>
        <taxon>Bacillota</taxon>
        <taxon>Bacilli</taxon>
        <taxon>Bacillales</taxon>
        <taxon>Thermoactinomycetaceae</taxon>
        <taxon>Thermoactinomyces</taxon>
    </lineage>
</organism>
<dbReference type="Pfam" id="PF10027">
    <property type="entry name" value="DUF2269"/>
    <property type="match status" value="1"/>
</dbReference>
<keyword evidence="1" id="KW-0812">Transmembrane</keyword>
<dbReference type="AlphaFoldDB" id="A0A7W2AT45"/>
<comment type="caution">
    <text evidence="2">The sequence shown here is derived from an EMBL/GenBank/DDBJ whole genome shotgun (WGS) entry which is preliminary data.</text>
</comment>